<name>A0A2R6WX76_MARPO</name>
<dbReference type="Gramene" id="Mp7g17220.1">
    <property type="protein sequence ID" value="Mp7g17220.1.cds1"/>
    <property type="gene ID" value="Mp7g17220"/>
</dbReference>
<dbReference type="EMBL" id="KZ772723">
    <property type="protein sequence ID" value="PTQ38456.1"/>
    <property type="molecule type" value="Genomic_DNA"/>
</dbReference>
<keyword evidence="2" id="KW-1185">Reference proteome</keyword>
<dbReference type="AlphaFoldDB" id="A0A2R6WX76"/>
<proteinExistence type="predicted"/>
<dbReference type="Proteomes" id="UP000244005">
    <property type="component" value="Unassembled WGS sequence"/>
</dbReference>
<sequence>MDETMARSPEIIEYDGPCRYVLRGSVSVLEFVPTSMTTFVCHDCSQYARGGKKENTSHQKDEIRVKAAIVFKFRRSCRLVSPLKKDMSFRGRMTNVELGFQVVINTLYYNPTFCIFTNDGFVSALYT</sequence>
<evidence type="ECO:0000313" key="2">
    <source>
        <dbReference type="Proteomes" id="UP000244005"/>
    </source>
</evidence>
<evidence type="ECO:0000313" key="1">
    <source>
        <dbReference type="EMBL" id="PTQ38456.1"/>
    </source>
</evidence>
<reference evidence="2" key="1">
    <citation type="journal article" date="2017" name="Cell">
        <title>Insights into land plant evolution garnered from the Marchantia polymorpha genome.</title>
        <authorList>
            <person name="Bowman J.L."/>
            <person name="Kohchi T."/>
            <person name="Yamato K.T."/>
            <person name="Jenkins J."/>
            <person name="Shu S."/>
            <person name="Ishizaki K."/>
            <person name="Yamaoka S."/>
            <person name="Nishihama R."/>
            <person name="Nakamura Y."/>
            <person name="Berger F."/>
            <person name="Adam C."/>
            <person name="Aki S.S."/>
            <person name="Althoff F."/>
            <person name="Araki T."/>
            <person name="Arteaga-Vazquez M.A."/>
            <person name="Balasubrmanian S."/>
            <person name="Barry K."/>
            <person name="Bauer D."/>
            <person name="Boehm C.R."/>
            <person name="Briginshaw L."/>
            <person name="Caballero-Perez J."/>
            <person name="Catarino B."/>
            <person name="Chen F."/>
            <person name="Chiyoda S."/>
            <person name="Chovatia M."/>
            <person name="Davies K.M."/>
            <person name="Delmans M."/>
            <person name="Demura T."/>
            <person name="Dierschke T."/>
            <person name="Dolan L."/>
            <person name="Dorantes-Acosta A.E."/>
            <person name="Eklund D.M."/>
            <person name="Florent S.N."/>
            <person name="Flores-Sandoval E."/>
            <person name="Fujiyama A."/>
            <person name="Fukuzawa H."/>
            <person name="Galik B."/>
            <person name="Grimanelli D."/>
            <person name="Grimwood J."/>
            <person name="Grossniklaus U."/>
            <person name="Hamada T."/>
            <person name="Haseloff J."/>
            <person name="Hetherington A.J."/>
            <person name="Higo A."/>
            <person name="Hirakawa Y."/>
            <person name="Hundley H.N."/>
            <person name="Ikeda Y."/>
            <person name="Inoue K."/>
            <person name="Inoue S.I."/>
            <person name="Ishida S."/>
            <person name="Jia Q."/>
            <person name="Kakita M."/>
            <person name="Kanazawa T."/>
            <person name="Kawai Y."/>
            <person name="Kawashima T."/>
            <person name="Kennedy M."/>
            <person name="Kinose K."/>
            <person name="Kinoshita T."/>
            <person name="Kohara Y."/>
            <person name="Koide E."/>
            <person name="Komatsu K."/>
            <person name="Kopischke S."/>
            <person name="Kubo M."/>
            <person name="Kyozuka J."/>
            <person name="Lagercrantz U."/>
            <person name="Lin S.S."/>
            <person name="Lindquist E."/>
            <person name="Lipzen A.M."/>
            <person name="Lu C.W."/>
            <person name="De Luna E."/>
            <person name="Martienssen R.A."/>
            <person name="Minamino N."/>
            <person name="Mizutani M."/>
            <person name="Mizutani M."/>
            <person name="Mochizuki N."/>
            <person name="Monte I."/>
            <person name="Mosher R."/>
            <person name="Nagasaki H."/>
            <person name="Nakagami H."/>
            <person name="Naramoto S."/>
            <person name="Nishitani K."/>
            <person name="Ohtani M."/>
            <person name="Okamoto T."/>
            <person name="Okumura M."/>
            <person name="Phillips J."/>
            <person name="Pollak B."/>
            <person name="Reinders A."/>
            <person name="Rovekamp M."/>
            <person name="Sano R."/>
            <person name="Sawa S."/>
            <person name="Schmid M.W."/>
            <person name="Shirakawa M."/>
            <person name="Solano R."/>
            <person name="Spunde A."/>
            <person name="Suetsugu N."/>
            <person name="Sugano S."/>
            <person name="Sugiyama A."/>
            <person name="Sun R."/>
            <person name="Suzuki Y."/>
            <person name="Takenaka M."/>
            <person name="Takezawa D."/>
            <person name="Tomogane H."/>
            <person name="Tsuzuki M."/>
            <person name="Ueda T."/>
            <person name="Umeda M."/>
            <person name="Ward J.M."/>
            <person name="Watanabe Y."/>
            <person name="Yazaki K."/>
            <person name="Yokoyama R."/>
            <person name="Yoshitake Y."/>
            <person name="Yotsui I."/>
            <person name="Zachgo S."/>
            <person name="Schmutz J."/>
        </authorList>
    </citation>
    <scope>NUCLEOTIDE SEQUENCE [LARGE SCALE GENOMIC DNA]</scope>
    <source>
        <strain evidence="2">Tak-1</strain>
    </source>
</reference>
<protein>
    <submittedName>
        <fullName evidence="1">Uncharacterized protein</fullName>
    </submittedName>
</protein>
<gene>
    <name evidence="1" type="ORF">MARPO_0051s0059</name>
</gene>
<accession>A0A2R6WX76</accession>
<organism evidence="1 2">
    <name type="scientific">Marchantia polymorpha</name>
    <name type="common">Common liverwort</name>
    <name type="synonym">Marchantia aquatica</name>
    <dbReference type="NCBI Taxonomy" id="3197"/>
    <lineage>
        <taxon>Eukaryota</taxon>
        <taxon>Viridiplantae</taxon>
        <taxon>Streptophyta</taxon>
        <taxon>Embryophyta</taxon>
        <taxon>Marchantiophyta</taxon>
        <taxon>Marchantiopsida</taxon>
        <taxon>Marchantiidae</taxon>
        <taxon>Marchantiales</taxon>
        <taxon>Marchantiaceae</taxon>
        <taxon>Marchantia</taxon>
    </lineage>
</organism>